<sequence length="29" mass="3269">MPEIGGYYLDLTTTAYKTMVVNFVNLVTN</sequence>
<reference evidence="1" key="1">
    <citation type="submission" date="2018-06" db="EMBL/GenBank/DDBJ databases">
        <authorList>
            <person name="Zhirakovskaya E."/>
        </authorList>
    </citation>
    <scope>NUCLEOTIDE SEQUENCE</scope>
</reference>
<gene>
    <name evidence="1" type="ORF">MNBD_GAMMA16-1310</name>
</gene>
<proteinExistence type="predicted"/>
<organism evidence="1">
    <name type="scientific">hydrothermal vent metagenome</name>
    <dbReference type="NCBI Taxonomy" id="652676"/>
    <lineage>
        <taxon>unclassified sequences</taxon>
        <taxon>metagenomes</taxon>
        <taxon>ecological metagenomes</taxon>
    </lineage>
</organism>
<protein>
    <submittedName>
        <fullName evidence="1">Uncharacterized protein</fullName>
    </submittedName>
</protein>
<name>A0A3B0ZL14_9ZZZZ</name>
<dbReference type="EMBL" id="UOFO01000153">
    <property type="protein sequence ID" value="VAW88933.1"/>
    <property type="molecule type" value="Genomic_DNA"/>
</dbReference>
<evidence type="ECO:0000313" key="1">
    <source>
        <dbReference type="EMBL" id="VAW88933.1"/>
    </source>
</evidence>
<dbReference type="AlphaFoldDB" id="A0A3B0ZL14"/>
<accession>A0A3B0ZL14</accession>